<dbReference type="Gene3D" id="3.40.50.300">
    <property type="entry name" value="P-loop containing nucleotide triphosphate hydrolases"/>
    <property type="match status" value="1"/>
</dbReference>
<dbReference type="SUPFAM" id="SSF52540">
    <property type="entry name" value="P-loop containing nucleoside triphosphate hydrolases"/>
    <property type="match status" value="1"/>
</dbReference>
<dbReference type="InterPro" id="IPR027417">
    <property type="entry name" value="P-loop_NTPase"/>
</dbReference>
<dbReference type="InterPro" id="IPR003593">
    <property type="entry name" value="AAA+_ATPase"/>
</dbReference>
<dbReference type="PANTHER" id="PTHR46765:SF1">
    <property type="entry name" value="P-LOOP CONTAINING NUCLEOSIDE TRIPHOSPHATE HYDROLASES SUPERFAMILY PROTEIN"/>
    <property type="match status" value="1"/>
</dbReference>
<dbReference type="Gene3D" id="1.10.8.60">
    <property type="match status" value="1"/>
</dbReference>
<dbReference type="Proteomes" id="UP001227230">
    <property type="component" value="Chromosome 4"/>
</dbReference>
<accession>A0ABY9BS88</accession>
<protein>
    <recommendedName>
        <fullName evidence="4">AAA+ ATPase domain-containing protein</fullName>
    </recommendedName>
</protein>
<evidence type="ECO:0000313" key="5">
    <source>
        <dbReference type="EMBL" id="WJZ85666.1"/>
    </source>
</evidence>
<dbReference type="CDD" id="cd00009">
    <property type="entry name" value="AAA"/>
    <property type="match status" value="1"/>
</dbReference>
<evidence type="ECO:0000256" key="3">
    <source>
        <dbReference type="ARBA" id="ARBA00043975"/>
    </source>
</evidence>
<sequence length="224" mass="24299">MAAPTNDRATNRYIHREVGEKPVKYKILLLCGPPGLGKTTLAHVAAKHCGYRVVEINASDDRSSSIIEAKILDVVQMNSVMADSKPNCLVIDEIDGALGDGKGAVEVILKMVSIERKADNRKGNVAKVDELGQISSKKGHKTASLSRPVICICNDLYAPALRPLHQVAKVHIFVQPIVSRVVSRNGVLDSNIYVIWKGLKTNSTALAALAEYTECDIRSCLNTL</sequence>
<dbReference type="EMBL" id="CP126651">
    <property type="protein sequence ID" value="WJZ85666.1"/>
    <property type="molecule type" value="Genomic_DNA"/>
</dbReference>
<evidence type="ECO:0000259" key="4">
    <source>
        <dbReference type="SMART" id="SM00382"/>
    </source>
</evidence>
<comment type="subcellular location">
    <subcellularLocation>
        <location evidence="1">Nucleus</location>
    </subcellularLocation>
</comment>
<comment type="similarity">
    <text evidence="3">Belongs to the activator 1 small subunits family. CTF18 subfamily.</text>
</comment>
<keyword evidence="2" id="KW-0539">Nucleus</keyword>
<keyword evidence="6" id="KW-1185">Reference proteome</keyword>
<evidence type="ECO:0000256" key="1">
    <source>
        <dbReference type="ARBA" id="ARBA00004123"/>
    </source>
</evidence>
<dbReference type="InterPro" id="IPR003959">
    <property type="entry name" value="ATPase_AAA_core"/>
</dbReference>
<reference evidence="5 6" key="1">
    <citation type="journal article" date="2023" name="Hortic Res">
        <title>The complete reference genome for grapevine (Vitis vinifera L.) genetics and breeding.</title>
        <authorList>
            <person name="Shi X."/>
            <person name="Cao S."/>
            <person name="Wang X."/>
            <person name="Huang S."/>
            <person name="Wang Y."/>
            <person name="Liu Z."/>
            <person name="Liu W."/>
            <person name="Leng X."/>
            <person name="Peng Y."/>
            <person name="Wang N."/>
            <person name="Wang Y."/>
            <person name="Ma Z."/>
            <person name="Xu X."/>
            <person name="Zhang F."/>
            <person name="Xue H."/>
            <person name="Zhong H."/>
            <person name="Wang Y."/>
            <person name="Zhang K."/>
            <person name="Velt A."/>
            <person name="Avia K."/>
            <person name="Holtgrawe D."/>
            <person name="Grimplet J."/>
            <person name="Matus J.T."/>
            <person name="Ware D."/>
            <person name="Wu X."/>
            <person name="Wang H."/>
            <person name="Liu C."/>
            <person name="Fang Y."/>
            <person name="Rustenholz C."/>
            <person name="Cheng Z."/>
            <person name="Xiao H."/>
            <person name="Zhou Y."/>
        </authorList>
    </citation>
    <scope>NUCLEOTIDE SEQUENCE [LARGE SCALE GENOMIC DNA]</scope>
    <source>
        <strain evidence="6">cv. Pinot noir / PN40024</strain>
        <tissue evidence="5">Leaf</tissue>
    </source>
</reference>
<gene>
    <name evidence="5" type="ORF">VitviT2T_005187</name>
</gene>
<organism evidence="5 6">
    <name type="scientific">Vitis vinifera</name>
    <name type="common">Grape</name>
    <dbReference type="NCBI Taxonomy" id="29760"/>
    <lineage>
        <taxon>Eukaryota</taxon>
        <taxon>Viridiplantae</taxon>
        <taxon>Streptophyta</taxon>
        <taxon>Embryophyta</taxon>
        <taxon>Tracheophyta</taxon>
        <taxon>Spermatophyta</taxon>
        <taxon>Magnoliopsida</taxon>
        <taxon>eudicotyledons</taxon>
        <taxon>Gunneridae</taxon>
        <taxon>Pentapetalae</taxon>
        <taxon>rosids</taxon>
        <taxon>Vitales</taxon>
        <taxon>Vitaceae</taxon>
        <taxon>Viteae</taxon>
        <taxon>Vitis</taxon>
    </lineage>
</organism>
<dbReference type="Pfam" id="PF00004">
    <property type="entry name" value="AAA"/>
    <property type="match status" value="1"/>
</dbReference>
<evidence type="ECO:0000256" key="2">
    <source>
        <dbReference type="ARBA" id="ARBA00023242"/>
    </source>
</evidence>
<feature type="domain" description="AAA+ ATPase" evidence="4">
    <location>
        <begin position="24"/>
        <end position="178"/>
    </location>
</feature>
<proteinExistence type="inferred from homology"/>
<dbReference type="InterPro" id="IPR053016">
    <property type="entry name" value="CTF18-RFC_complex"/>
</dbReference>
<dbReference type="PANTHER" id="PTHR46765">
    <property type="entry name" value="P-LOOP CONTAINING NUCLEOSIDE TRIPHOSPHATE HYDROLASES SUPERFAMILY PROTEIN"/>
    <property type="match status" value="1"/>
</dbReference>
<evidence type="ECO:0000313" key="6">
    <source>
        <dbReference type="Proteomes" id="UP001227230"/>
    </source>
</evidence>
<name>A0ABY9BS88_VITVI</name>
<dbReference type="SMART" id="SM00382">
    <property type="entry name" value="AAA"/>
    <property type="match status" value="1"/>
</dbReference>